<keyword evidence="3" id="KW-1185">Reference proteome</keyword>
<dbReference type="InterPro" id="IPR027417">
    <property type="entry name" value="P-loop_NTPase"/>
</dbReference>
<dbReference type="InterPro" id="IPR041677">
    <property type="entry name" value="DNA2/NAM7_AAA_11"/>
</dbReference>
<gene>
    <name evidence="2" type="ORF">SLS56_005046</name>
</gene>
<proteinExistence type="predicted"/>
<accession>A0ABR3SUZ3</accession>
<dbReference type="PANTHER" id="PTHR10887:SF495">
    <property type="entry name" value="HELICASE SENATAXIN ISOFORM X1-RELATED"/>
    <property type="match status" value="1"/>
</dbReference>
<dbReference type="SUPFAM" id="SSF52540">
    <property type="entry name" value="P-loop containing nucleoside triphosphate hydrolases"/>
    <property type="match status" value="1"/>
</dbReference>
<dbReference type="PANTHER" id="PTHR10887">
    <property type="entry name" value="DNA2/NAM7 HELICASE FAMILY"/>
    <property type="match status" value="1"/>
</dbReference>
<dbReference type="InterPro" id="IPR045055">
    <property type="entry name" value="DNA2/NAM7-like"/>
</dbReference>
<name>A0ABR3SUZ3_9PEZI</name>
<dbReference type="EMBL" id="JAJVDC020000048">
    <property type="protein sequence ID" value="KAL1630371.1"/>
    <property type="molecule type" value="Genomic_DNA"/>
</dbReference>
<comment type="caution">
    <text evidence="2">The sequence shown here is derived from an EMBL/GenBank/DDBJ whole genome shotgun (WGS) entry which is preliminary data.</text>
</comment>
<evidence type="ECO:0000259" key="1">
    <source>
        <dbReference type="Pfam" id="PF13086"/>
    </source>
</evidence>
<dbReference type="Gene3D" id="3.40.50.300">
    <property type="entry name" value="P-loop containing nucleotide triphosphate hydrolases"/>
    <property type="match status" value="1"/>
</dbReference>
<protein>
    <recommendedName>
        <fullName evidence="1">DNA2/NAM7 helicase helicase domain-containing protein</fullName>
    </recommendedName>
</protein>
<organism evidence="2 3">
    <name type="scientific">Neofusicoccum ribis</name>
    <dbReference type="NCBI Taxonomy" id="45134"/>
    <lineage>
        <taxon>Eukaryota</taxon>
        <taxon>Fungi</taxon>
        <taxon>Dikarya</taxon>
        <taxon>Ascomycota</taxon>
        <taxon>Pezizomycotina</taxon>
        <taxon>Dothideomycetes</taxon>
        <taxon>Dothideomycetes incertae sedis</taxon>
        <taxon>Botryosphaeriales</taxon>
        <taxon>Botryosphaeriaceae</taxon>
        <taxon>Neofusicoccum</taxon>
    </lineage>
</organism>
<sequence length="664" mass="75311">MAHRLKQPRPTQVSVNQTDIVLHPLDATGLERESSHRRKYPSIVTFAAPAEEAGDKDILTIGALPLPKVEGKKKLNGIFPTLTLCDFSEWDCYVEIRLRFRWTNNKNEAISAMVHLRYDSKLLVDQNAEPAGLRCTEVKHEDLEEIAEVFDIEAEVLRKNFEHARYGRLWKLSIPHGPASLSANLFTIETDGYFENELQILRRALDSEHGKIDALVFSNTMQNDVEVFNDRLEAIRGSDPLLSWYRQGSKIVLQLRQILCRDKRPQIQVNPQLVYNDFSRYLTVYGFAAIEEDELANDNSKIASGYIKVVKLERAEDRRYLCFLHTESDARLACGNIVKIDVENKGDAFDSAMAWHAEVTDASPFAGLNETTLYLTRPYDTQTGTYDTTPINGVRSFGRIINFEKAVALVSRLKHNPVMFHVTYSDRVVKRQINALRRLTDSLELQSARQTIMGSRIDQMEKVSMYAAFESADGFEEYLRDVMQEFNEDQQAAVLMCQNLPNGIGLAQGPPGNGKTFWISSVIQPPLAEMNLGRVPRRPVLICSSTNNSVDALTKRTQDISQNFVDKHKLPKMPIIVGMHALSTEKKVVVRAIHSKRNDKPDILQGEEQDLTQILAALVTSEDYARFQFRPHEGVADRRVKLIENSLGSWMLRVSVNHIGPQIT</sequence>
<evidence type="ECO:0000313" key="2">
    <source>
        <dbReference type="EMBL" id="KAL1630371.1"/>
    </source>
</evidence>
<evidence type="ECO:0000313" key="3">
    <source>
        <dbReference type="Proteomes" id="UP001521116"/>
    </source>
</evidence>
<dbReference type="Proteomes" id="UP001521116">
    <property type="component" value="Unassembled WGS sequence"/>
</dbReference>
<feature type="non-terminal residue" evidence="2">
    <location>
        <position position="664"/>
    </location>
</feature>
<feature type="domain" description="DNA2/NAM7 helicase helicase" evidence="1">
    <location>
        <begin position="486"/>
        <end position="605"/>
    </location>
</feature>
<reference evidence="2 3" key="1">
    <citation type="submission" date="2024-02" db="EMBL/GenBank/DDBJ databases">
        <title>De novo assembly and annotation of 12 fungi associated with fruit tree decline syndrome in Ontario, Canada.</title>
        <authorList>
            <person name="Sulman M."/>
            <person name="Ellouze W."/>
            <person name="Ilyukhin E."/>
        </authorList>
    </citation>
    <scope>NUCLEOTIDE SEQUENCE [LARGE SCALE GENOMIC DNA]</scope>
    <source>
        <strain evidence="2 3">M1-105</strain>
    </source>
</reference>
<dbReference type="Pfam" id="PF13086">
    <property type="entry name" value="AAA_11"/>
    <property type="match status" value="1"/>
</dbReference>